<evidence type="ECO:0000256" key="9">
    <source>
        <dbReference type="ARBA" id="ARBA00022694"/>
    </source>
</evidence>
<proteinExistence type="inferred from homology"/>
<comment type="catalytic activity">
    <reaction evidence="14">
        <text>adenosine(37) in tRNA + 2 reduced [2Fe-2S]-[ferredoxin] + 2 S-adenosyl-L-methionine = 2-methyladenosine(37) in tRNA + 5'-deoxyadenosine + L-methionine + 2 oxidized [2Fe-2S]-[ferredoxin] + S-adenosyl-L-homocysteine</text>
        <dbReference type="Rhea" id="RHEA:43332"/>
        <dbReference type="Rhea" id="RHEA-COMP:10000"/>
        <dbReference type="Rhea" id="RHEA-COMP:10001"/>
        <dbReference type="Rhea" id="RHEA-COMP:10162"/>
        <dbReference type="Rhea" id="RHEA-COMP:10485"/>
        <dbReference type="ChEBI" id="CHEBI:17319"/>
        <dbReference type="ChEBI" id="CHEBI:33737"/>
        <dbReference type="ChEBI" id="CHEBI:33738"/>
        <dbReference type="ChEBI" id="CHEBI:57844"/>
        <dbReference type="ChEBI" id="CHEBI:57856"/>
        <dbReference type="ChEBI" id="CHEBI:59789"/>
        <dbReference type="ChEBI" id="CHEBI:74411"/>
        <dbReference type="ChEBI" id="CHEBI:74497"/>
        <dbReference type="EC" id="2.1.1.192"/>
    </reaction>
</comment>
<keyword evidence="11 14" id="KW-0408">Iron</keyword>
<dbReference type="CDD" id="cd01335">
    <property type="entry name" value="Radical_SAM"/>
    <property type="match status" value="1"/>
</dbReference>
<dbReference type="Proteomes" id="UP000036958">
    <property type="component" value="Unassembled WGS sequence"/>
</dbReference>
<evidence type="ECO:0000313" key="17">
    <source>
        <dbReference type="Proteomes" id="UP000036958"/>
    </source>
</evidence>
<feature type="binding site" evidence="14">
    <location>
        <position position="112"/>
    </location>
    <ligand>
        <name>[4Fe-4S] cluster</name>
        <dbReference type="ChEBI" id="CHEBI:49883"/>
        <note>4Fe-4S-S-AdoMet</note>
    </ligand>
</feature>
<evidence type="ECO:0000256" key="3">
    <source>
        <dbReference type="ARBA" id="ARBA00022485"/>
    </source>
</evidence>
<dbReference type="Gene3D" id="1.10.150.530">
    <property type="match status" value="1"/>
</dbReference>
<dbReference type="InterPro" id="IPR013785">
    <property type="entry name" value="Aldolase_TIM"/>
</dbReference>
<evidence type="ECO:0000256" key="8">
    <source>
        <dbReference type="ARBA" id="ARBA00022691"/>
    </source>
</evidence>
<dbReference type="PANTHER" id="PTHR30544:SF5">
    <property type="entry name" value="RADICAL SAM CORE DOMAIN-CONTAINING PROTEIN"/>
    <property type="match status" value="1"/>
</dbReference>
<evidence type="ECO:0000256" key="1">
    <source>
        <dbReference type="ARBA" id="ARBA00004496"/>
    </source>
</evidence>
<dbReference type="InterPro" id="IPR027492">
    <property type="entry name" value="RNA_MTrfase_RlmN"/>
</dbReference>
<evidence type="ECO:0000259" key="15">
    <source>
        <dbReference type="PROSITE" id="PS51918"/>
    </source>
</evidence>
<dbReference type="SUPFAM" id="SSF102114">
    <property type="entry name" value="Radical SAM enzymes"/>
    <property type="match status" value="1"/>
</dbReference>
<gene>
    <name evidence="14" type="primary">rlmN</name>
    <name evidence="16" type="ORF">NC99_32140</name>
</gene>
<feature type="binding site" evidence="14">
    <location>
        <position position="119"/>
    </location>
    <ligand>
        <name>[4Fe-4S] cluster</name>
        <dbReference type="ChEBI" id="CHEBI:49883"/>
        <note>4Fe-4S-S-AdoMet</note>
    </ligand>
</feature>
<dbReference type="FunFam" id="3.20.20.70:FF:000014">
    <property type="entry name" value="Probable dual-specificity RNA methyltransferase RlmN"/>
    <property type="match status" value="1"/>
</dbReference>
<keyword evidence="13 14" id="KW-1015">Disulfide bond</keyword>
<keyword evidence="12 14" id="KW-0411">Iron-sulfur</keyword>
<dbReference type="InterPro" id="IPR004383">
    <property type="entry name" value="rRNA_lsu_MTrfase_RlmN/Cfr"/>
</dbReference>
<evidence type="ECO:0000256" key="2">
    <source>
        <dbReference type="ARBA" id="ARBA00007544"/>
    </source>
</evidence>
<dbReference type="GO" id="GO:0019843">
    <property type="term" value="F:rRNA binding"/>
    <property type="evidence" value="ECO:0007669"/>
    <property type="project" value="UniProtKB-UniRule"/>
</dbReference>
<dbReference type="GO" id="GO:0005737">
    <property type="term" value="C:cytoplasm"/>
    <property type="evidence" value="ECO:0007669"/>
    <property type="project" value="UniProtKB-SubCell"/>
</dbReference>
<dbReference type="InterPro" id="IPR048641">
    <property type="entry name" value="RlmN_N"/>
</dbReference>
<comment type="function">
    <text evidence="14">Specifically methylates position 2 of adenine 2503 in 23S rRNA and position 2 of adenine 37 in tRNAs.</text>
</comment>
<evidence type="ECO:0000256" key="11">
    <source>
        <dbReference type="ARBA" id="ARBA00023004"/>
    </source>
</evidence>
<dbReference type="PANTHER" id="PTHR30544">
    <property type="entry name" value="23S RRNA METHYLTRANSFERASE"/>
    <property type="match status" value="1"/>
</dbReference>
<feature type="domain" description="Radical SAM core" evidence="15">
    <location>
        <begin position="98"/>
        <end position="325"/>
    </location>
</feature>
<keyword evidence="10 14" id="KW-0479">Metal-binding</keyword>
<evidence type="ECO:0000256" key="14">
    <source>
        <dbReference type="HAMAP-Rule" id="MF_01849"/>
    </source>
</evidence>
<dbReference type="AlphaFoldDB" id="A0A0L8V6L4"/>
<sequence length="341" mass="38336">MVKEALFGKTLSELQELVVELGFPKFTAKQIADWLYKKEVSSIEEMTNLSKKAREILAEKYVFGLVNSTKVQESVDGTKKYLFPTGNGKFIETAMIPDKDRKTVCVSSQVGCKMGCLFCMTGKQGFQGQLTAGEIVNQIRNIPEWEEVSNIVYMGMGEPFDNLDEVLKSTEIMTADWGFAMSPRRITVSSIGIVPGLVRFLNESEAHLAISMHTPFHEERQKLMPVEIAYPLDDVLEEIRNWDFGRQRRVSFEYIVFHGLNDTPAHVKEMARLLDGIKCRINLIRFHPIPDTPLKGTDEATLEQFKAGLEAKGITTTIRASRGQDIYAACGLLSTKALVKE</sequence>
<dbReference type="STRING" id="1409788.NC99_32140"/>
<feature type="binding site" evidence="14">
    <location>
        <begin position="211"/>
        <end position="213"/>
    </location>
    <ligand>
        <name>S-adenosyl-L-methionine</name>
        <dbReference type="ChEBI" id="CHEBI:59789"/>
    </ligand>
</feature>
<dbReference type="InterPro" id="IPR058240">
    <property type="entry name" value="rSAM_sf"/>
</dbReference>
<accession>A0A0L8V6L4</accession>
<dbReference type="SFLD" id="SFLDS00029">
    <property type="entry name" value="Radical_SAM"/>
    <property type="match status" value="1"/>
</dbReference>
<comment type="caution">
    <text evidence="16">The sequence shown here is derived from an EMBL/GenBank/DDBJ whole genome shotgun (WGS) entry which is preliminary data.</text>
</comment>
<dbReference type="RefSeq" id="WP_053185195.1">
    <property type="nucleotide sequence ID" value="NZ_LGIA01000173.1"/>
</dbReference>
<feature type="binding site" evidence="14">
    <location>
        <position position="189"/>
    </location>
    <ligand>
        <name>S-adenosyl-L-methionine</name>
        <dbReference type="ChEBI" id="CHEBI:59789"/>
    </ligand>
</feature>
<dbReference type="SFLD" id="SFLDG01062">
    <property type="entry name" value="methyltransferase_(Class_A)"/>
    <property type="match status" value="1"/>
</dbReference>
<evidence type="ECO:0000256" key="13">
    <source>
        <dbReference type="ARBA" id="ARBA00023157"/>
    </source>
</evidence>
<dbReference type="PROSITE" id="PS51918">
    <property type="entry name" value="RADICAL_SAM"/>
    <property type="match status" value="1"/>
</dbReference>
<comment type="similarity">
    <text evidence="2 14">Belongs to the radical SAM superfamily. RlmN family.</text>
</comment>
<comment type="caution">
    <text evidence="14">Lacks conserved residue(s) required for the propagation of feature annotation.</text>
</comment>
<dbReference type="InterPro" id="IPR040072">
    <property type="entry name" value="Methyltransferase_A"/>
</dbReference>
<evidence type="ECO:0000256" key="4">
    <source>
        <dbReference type="ARBA" id="ARBA00022490"/>
    </source>
</evidence>
<reference evidence="17" key="1">
    <citation type="submission" date="2015-07" db="EMBL/GenBank/DDBJ databases">
        <title>Genome sequencing of Sunxiuqinia dokdonensis strain SK.</title>
        <authorList>
            <person name="Ahn S."/>
            <person name="Kim B.-C."/>
        </authorList>
    </citation>
    <scope>NUCLEOTIDE SEQUENCE [LARGE SCALE GENOMIC DNA]</scope>
    <source>
        <strain evidence="17">SK</strain>
    </source>
</reference>
<dbReference type="NCBIfam" id="TIGR00048">
    <property type="entry name" value="rRNA_mod_RlmN"/>
    <property type="match status" value="1"/>
</dbReference>
<dbReference type="Gene3D" id="3.20.20.70">
    <property type="entry name" value="Aldolase class I"/>
    <property type="match status" value="1"/>
</dbReference>
<evidence type="ECO:0000256" key="7">
    <source>
        <dbReference type="ARBA" id="ARBA00022679"/>
    </source>
</evidence>
<dbReference type="Pfam" id="PF04055">
    <property type="entry name" value="Radical_SAM"/>
    <property type="match status" value="1"/>
</dbReference>
<keyword evidence="6 14" id="KW-0489">Methyltransferase</keyword>
<feature type="binding site" evidence="14">
    <location>
        <begin position="157"/>
        <end position="158"/>
    </location>
    <ligand>
        <name>S-adenosyl-L-methionine</name>
        <dbReference type="ChEBI" id="CHEBI:59789"/>
    </ligand>
</feature>
<dbReference type="GO" id="GO:0000049">
    <property type="term" value="F:tRNA binding"/>
    <property type="evidence" value="ECO:0007669"/>
    <property type="project" value="UniProtKB-UniRule"/>
</dbReference>
<dbReference type="GO" id="GO:0070475">
    <property type="term" value="P:rRNA base methylation"/>
    <property type="evidence" value="ECO:0007669"/>
    <property type="project" value="UniProtKB-UniRule"/>
</dbReference>
<feature type="binding site" evidence="14">
    <location>
        <position position="116"/>
    </location>
    <ligand>
        <name>[4Fe-4S] cluster</name>
        <dbReference type="ChEBI" id="CHEBI:49883"/>
        <note>4Fe-4S-S-AdoMet</note>
    </ligand>
</feature>
<dbReference type="GO" id="GO:0046872">
    <property type="term" value="F:metal ion binding"/>
    <property type="evidence" value="ECO:0007669"/>
    <property type="project" value="UniProtKB-KW"/>
</dbReference>
<comment type="miscellaneous">
    <text evidence="14">Reaction proceeds by a ping-pong mechanism involving intermediate methylation of a conserved cysteine residue.</text>
</comment>
<feature type="active site" description="S-methylcysteine intermediate" evidence="14">
    <location>
        <position position="330"/>
    </location>
</feature>
<dbReference type="InterPro" id="IPR007197">
    <property type="entry name" value="rSAM"/>
</dbReference>
<keyword evidence="4 14" id="KW-0963">Cytoplasm</keyword>
<name>A0A0L8V6L4_9BACT</name>
<keyword evidence="7 14" id="KW-0808">Transferase</keyword>
<dbReference type="HAMAP" id="MF_01849">
    <property type="entry name" value="RNA_methyltr_RlmN"/>
    <property type="match status" value="1"/>
</dbReference>
<dbReference type="GO" id="GO:0070040">
    <property type="term" value="F:rRNA (adenine(2503)-C2-)-methyltransferase activity"/>
    <property type="evidence" value="ECO:0007669"/>
    <property type="project" value="UniProtKB-UniRule"/>
</dbReference>
<dbReference type="GO" id="GO:0051539">
    <property type="term" value="F:4 iron, 4 sulfur cluster binding"/>
    <property type="evidence" value="ECO:0007669"/>
    <property type="project" value="UniProtKB-UniRule"/>
</dbReference>
<dbReference type="EC" id="2.1.1.192" evidence="14"/>
<evidence type="ECO:0000313" key="16">
    <source>
        <dbReference type="EMBL" id="KOH43998.1"/>
    </source>
</evidence>
<evidence type="ECO:0000256" key="10">
    <source>
        <dbReference type="ARBA" id="ARBA00022723"/>
    </source>
</evidence>
<keyword evidence="3 14" id="KW-0004">4Fe-4S</keyword>
<dbReference type="Pfam" id="PF21016">
    <property type="entry name" value="RlmN_N"/>
    <property type="match status" value="1"/>
</dbReference>
<dbReference type="OrthoDB" id="9793973at2"/>
<evidence type="ECO:0000256" key="12">
    <source>
        <dbReference type="ARBA" id="ARBA00023014"/>
    </source>
</evidence>
<feature type="active site" description="Proton acceptor" evidence="14">
    <location>
        <position position="92"/>
    </location>
</feature>
<evidence type="ECO:0000256" key="6">
    <source>
        <dbReference type="ARBA" id="ARBA00022603"/>
    </source>
</evidence>
<dbReference type="GO" id="GO:0002935">
    <property type="term" value="F:tRNA (adenine(37)-C2)-methyltransferase activity"/>
    <property type="evidence" value="ECO:0007669"/>
    <property type="project" value="UniProtKB-UniRule"/>
</dbReference>
<dbReference type="PIRSF" id="PIRSF006004">
    <property type="entry name" value="CHP00048"/>
    <property type="match status" value="1"/>
</dbReference>
<comment type="subcellular location">
    <subcellularLocation>
        <location evidence="1 14">Cytoplasm</location>
    </subcellularLocation>
</comment>
<keyword evidence="5 14" id="KW-0698">rRNA processing</keyword>
<keyword evidence="8 14" id="KW-0949">S-adenosyl-L-methionine</keyword>
<evidence type="ECO:0000256" key="5">
    <source>
        <dbReference type="ARBA" id="ARBA00022552"/>
    </source>
</evidence>
<keyword evidence="9 14" id="KW-0819">tRNA processing</keyword>
<dbReference type="PATRIC" id="fig|1409788.3.peg.3297"/>
<dbReference type="SFLD" id="SFLDF00275">
    <property type="entry name" value="adenosine_C2_methyltransferase"/>
    <property type="match status" value="1"/>
</dbReference>
<protein>
    <recommendedName>
        <fullName evidence="14">Probable dual-specificity RNA methyltransferase RlmN</fullName>
        <ecNumber evidence="14">2.1.1.192</ecNumber>
    </recommendedName>
    <alternativeName>
        <fullName evidence="14">23S rRNA (adenine(2503)-C(2))-methyltransferase</fullName>
    </alternativeName>
    <alternativeName>
        <fullName evidence="14">23S rRNA m2A2503 methyltransferase</fullName>
    </alternativeName>
    <alternativeName>
        <fullName evidence="14">Ribosomal RNA large subunit methyltransferase N</fullName>
    </alternativeName>
    <alternativeName>
        <fullName evidence="14">tRNA (adenine(37)-C(2))-methyltransferase</fullName>
    </alternativeName>
    <alternativeName>
        <fullName evidence="14">tRNA m2A37 methyltransferase</fullName>
    </alternativeName>
</protein>
<dbReference type="GO" id="GO:0030488">
    <property type="term" value="P:tRNA methylation"/>
    <property type="evidence" value="ECO:0007669"/>
    <property type="project" value="UniProtKB-UniRule"/>
</dbReference>
<feature type="binding site" evidence="14">
    <location>
        <position position="287"/>
    </location>
    <ligand>
        <name>S-adenosyl-L-methionine</name>
        <dbReference type="ChEBI" id="CHEBI:59789"/>
    </ligand>
</feature>
<dbReference type="EMBL" id="LGIA01000173">
    <property type="protein sequence ID" value="KOH43998.1"/>
    <property type="molecule type" value="Genomic_DNA"/>
</dbReference>
<comment type="cofactor">
    <cofactor evidence="14">
        <name>[4Fe-4S] cluster</name>
        <dbReference type="ChEBI" id="CHEBI:49883"/>
    </cofactor>
    <text evidence="14">Binds 1 [4Fe-4S] cluster. The cluster is coordinated with 3 cysteines and an exchangeable S-adenosyl-L-methionine.</text>
</comment>
<keyword evidence="17" id="KW-1185">Reference proteome</keyword>
<comment type="catalytic activity">
    <reaction evidence="14">
        <text>adenosine(2503) in 23S rRNA + 2 reduced [2Fe-2S]-[ferredoxin] + 2 S-adenosyl-L-methionine = 2-methyladenosine(2503) in 23S rRNA + 5'-deoxyadenosine + L-methionine + 2 oxidized [2Fe-2S]-[ferredoxin] + S-adenosyl-L-homocysteine</text>
        <dbReference type="Rhea" id="RHEA:42916"/>
        <dbReference type="Rhea" id="RHEA-COMP:10000"/>
        <dbReference type="Rhea" id="RHEA-COMP:10001"/>
        <dbReference type="Rhea" id="RHEA-COMP:10152"/>
        <dbReference type="Rhea" id="RHEA-COMP:10282"/>
        <dbReference type="ChEBI" id="CHEBI:17319"/>
        <dbReference type="ChEBI" id="CHEBI:33737"/>
        <dbReference type="ChEBI" id="CHEBI:33738"/>
        <dbReference type="ChEBI" id="CHEBI:57844"/>
        <dbReference type="ChEBI" id="CHEBI:57856"/>
        <dbReference type="ChEBI" id="CHEBI:59789"/>
        <dbReference type="ChEBI" id="CHEBI:74411"/>
        <dbReference type="ChEBI" id="CHEBI:74497"/>
        <dbReference type="EC" id="2.1.1.192"/>
    </reaction>
</comment>
<organism evidence="16 17">
    <name type="scientific">Sunxiuqinia dokdonensis</name>
    <dbReference type="NCBI Taxonomy" id="1409788"/>
    <lineage>
        <taxon>Bacteria</taxon>
        <taxon>Pseudomonadati</taxon>
        <taxon>Bacteroidota</taxon>
        <taxon>Bacteroidia</taxon>
        <taxon>Marinilabiliales</taxon>
        <taxon>Prolixibacteraceae</taxon>
        <taxon>Sunxiuqinia</taxon>
    </lineage>
</organism>